<keyword evidence="1" id="KW-0694">RNA-binding</keyword>
<dbReference type="SMART" id="SM00360">
    <property type="entry name" value="RRM"/>
    <property type="match status" value="1"/>
</dbReference>
<dbReference type="PANTHER" id="PTHR48034">
    <property type="entry name" value="TRANSFORMER-2 SEX-DETERMINING PROTEIN-RELATED"/>
    <property type="match status" value="1"/>
</dbReference>
<proteinExistence type="predicted"/>
<dbReference type="GO" id="GO:0003723">
    <property type="term" value="F:RNA binding"/>
    <property type="evidence" value="ECO:0007669"/>
    <property type="project" value="UniProtKB-UniRule"/>
</dbReference>
<dbReference type="PROSITE" id="PS50102">
    <property type="entry name" value="RRM"/>
    <property type="match status" value="1"/>
</dbReference>
<dbReference type="Gene3D" id="3.30.70.330">
    <property type="match status" value="1"/>
</dbReference>
<feature type="compositionally biased region" description="Basic residues" evidence="2">
    <location>
        <begin position="267"/>
        <end position="277"/>
    </location>
</feature>
<organism evidence="4">
    <name type="scientific">Salvia splendens</name>
    <name type="common">Scarlet sage</name>
    <dbReference type="NCBI Taxonomy" id="180675"/>
    <lineage>
        <taxon>Eukaryota</taxon>
        <taxon>Viridiplantae</taxon>
        <taxon>Streptophyta</taxon>
        <taxon>Embryophyta</taxon>
        <taxon>Tracheophyta</taxon>
        <taxon>Spermatophyta</taxon>
        <taxon>Magnoliopsida</taxon>
        <taxon>eudicotyledons</taxon>
        <taxon>Gunneridae</taxon>
        <taxon>Pentapetalae</taxon>
        <taxon>asterids</taxon>
        <taxon>lamiids</taxon>
        <taxon>Lamiales</taxon>
        <taxon>Lamiaceae</taxon>
        <taxon>Nepetoideae</taxon>
        <taxon>Mentheae</taxon>
        <taxon>Salviinae</taxon>
        <taxon>Salvia</taxon>
        <taxon>Salvia subgen. Calosphace</taxon>
        <taxon>core Calosphace</taxon>
    </lineage>
</organism>
<dbReference type="InterPro" id="IPR035979">
    <property type="entry name" value="RBD_domain_sf"/>
</dbReference>
<evidence type="ECO:0000256" key="2">
    <source>
        <dbReference type="SAM" id="MobiDB-lite"/>
    </source>
</evidence>
<keyword evidence="5" id="KW-1185">Reference proteome</keyword>
<gene>
    <name evidence="4" type="ORF">SASPL_156434</name>
</gene>
<dbReference type="SUPFAM" id="SSF54928">
    <property type="entry name" value="RNA-binding domain, RBD"/>
    <property type="match status" value="1"/>
</dbReference>
<dbReference type="InterPro" id="IPR012677">
    <property type="entry name" value="Nucleotide-bd_a/b_plait_sf"/>
</dbReference>
<feature type="compositionally biased region" description="Basic residues" evidence="2">
    <location>
        <begin position="305"/>
        <end position="325"/>
    </location>
</feature>
<protein>
    <recommendedName>
        <fullName evidence="3">RRM domain-containing protein</fullName>
    </recommendedName>
</protein>
<feature type="compositionally biased region" description="Low complexity" evidence="2">
    <location>
        <begin position="278"/>
        <end position="296"/>
    </location>
</feature>
<evidence type="ECO:0000313" key="4">
    <source>
        <dbReference type="EMBL" id="KAG6383808.1"/>
    </source>
</evidence>
<reference evidence="4" key="1">
    <citation type="submission" date="2018-01" db="EMBL/GenBank/DDBJ databases">
        <authorList>
            <person name="Mao J.F."/>
        </authorList>
    </citation>
    <scope>NUCLEOTIDE SEQUENCE</scope>
    <source>
        <strain evidence="4">Huo1</strain>
        <tissue evidence="4">Leaf</tissue>
    </source>
</reference>
<dbReference type="Pfam" id="PF00076">
    <property type="entry name" value="RRM_1"/>
    <property type="match status" value="1"/>
</dbReference>
<evidence type="ECO:0000259" key="3">
    <source>
        <dbReference type="PROSITE" id="PS50102"/>
    </source>
</evidence>
<feature type="domain" description="RRM" evidence="3">
    <location>
        <begin position="50"/>
        <end position="128"/>
    </location>
</feature>
<comment type="caution">
    <text evidence="4">The sequence shown here is derived from an EMBL/GenBank/DDBJ whole genome shotgun (WGS) entry which is preliminary data.</text>
</comment>
<sequence>MLSNLMSYSRRSRSPSPYNKRYSRSFSRSPIPSRSRSRSYDSRDAENPGNNLYVTGLSARVTKRDLEKHFSTEGKVEDVHLVVDPRTRESRGFGFVTMSSLKEAERCIKYLDRSVLEGRVISVEKTLSLLYWIIEVSLATGLDDGGDGHLLQEGILGLKQQFMSVGVLLATRLILEAVHLAIRLKGIGAAADHTLPATVDVADHTLPITANTADLTQLGGRTLHCITGPGGHRIPVPVPVLHLIADLLDYSPEDRYYRRSRYRSISPRYRRSSKRSYSRSLTSRSYSRSVSPTPTRDVSPSLMKCLKRSQSPRKRAPSRTSRSHSRSASASSSSPSASKSVSPRR</sequence>
<feature type="region of interest" description="Disordered" evidence="2">
    <location>
        <begin position="267"/>
        <end position="345"/>
    </location>
</feature>
<dbReference type="AlphaFoldDB" id="A0A8X8VWP9"/>
<reference evidence="4" key="2">
    <citation type="submission" date="2020-08" db="EMBL/GenBank/DDBJ databases">
        <title>Plant Genome Project.</title>
        <authorList>
            <person name="Zhang R.-G."/>
        </authorList>
    </citation>
    <scope>NUCLEOTIDE SEQUENCE</scope>
    <source>
        <strain evidence="4">Huo1</strain>
        <tissue evidence="4">Leaf</tissue>
    </source>
</reference>
<dbReference type="InterPro" id="IPR050441">
    <property type="entry name" value="RBM"/>
</dbReference>
<accession>A0A8X8VWP9</accession>
<dbReference type="InterPro" id="IPR000504">
    <property type="entry name" value="RRM_dom"/>
</dbReference>
<dbReference type="EMBL" id="PNBA02000389">
    <property type="protein sequence ID" value="KAG6383808.1"/>
    <property type="molecule type" value="Genomic_DNA"/>
</dbReference>
<dbReference type="Proteomes" id="UP000298416">
    <property type="component" value="Unassembled WGS sequence"/>
</dbReference>
<evidence type="ECO:0000256" key="1">
    <source>
        <dbReference type="PROSITE-ProRule" id="PRU00176"/>
    </source>
</evidence>
<name>A0A8X8VWP9_SALSN</name>
<feature type="compositionally biased region" description="Low complexity" evidence="2">
    <location>
        <begin position="14"/>
        <end position="34"/>
    </location>
</feature>
<evidence type="ECO:0000313" key="5">
    <source>
        <dbReference type="Proteomes" id="UP000298416"/>
    </source>
</evidence>
<feature type="region of interest" description="Disordered" evidence="2">
    <location>
        <begin position="1"/>
        <end position="51"/>
    </location>
</feature>
<feature type="compositionally biased region" description="Low complexity" evidence="2">
    <location>
        <begin position="326"/>
        <end position="345"/>
    </location>
</feature>